<evidence type="ECO:0000313" key="5">
    <source>
        <dbReference type="EMBL" id="KKO12425.1"/>
    </source>
</evidence>
<evidence type="ECO:0000256" key="3">
    <source>
        <dbReference type="SAM" id="Coils"/>
    </source>
</evidence>
<dbReference type="SUPFAM" id="SSF52402">
    <property type="entry name" value="Adenine nucleotide alpha hydrolases-like"/>
    <property type="match status" value="2"/>
</dbReference>
<feature type="domain" description="UspA" evidence="4">
    <location>
        <begin position="216"/>
        <end position="292"/>
    </location>
</feature>
<proteinExistence type="inferred from homology"/>
<evidence type="ECO:0000256" key="2">
    <source>
        <dbReference type="ARBA" id="ARBA00022448"/>
    </source>
</evidence>
<keyword evidence="2" id="KW-0813">Transport</keyword>
<dbReference type="Gene3D" id="3.40.50.12370">
    <property type="match status" value="1"/>
</dbReference>
<comment type="caution">
    <text evidence="5">The sequence shown here is derived from an EMBL/GenBank/DDBJ whole genome shotgun (WGS) entry which is preliminary data.</text>
</comment>
<comment type="similarity">
    <text evidence="1">Belongs to the universal stress protein A family.</text>
</comment>
<dbReference type="InterPro" id="IPR006015">
    <property type="entry name" value="Universal_stress_UspA"/>
</dbReference>
<dbReference type="PRINTS" id="PR01438">
    <property type="entry name" value="UNVRSLSTRESS"/>
</dbReference>
<organism evidence="5">
    <name type="scientific">marine sediment metagenome</name>
    <dbReference type="NCBI Taxonomy" id="412755"/>
    <lineage>
        <taxon>unclassified sequences</taxon>
        <taxon>metagenomes</taxon>
        <taxon>ecological metagenomes</taxon>
    </lineage>
</organism>
<dbReference type="PANTHER" id="PTHR46268:SF6">
    <property type="entry name" value="UNIVERSAL STRESS PROTEIN UP12"/>
    <property type="match status" value="1"/>
</dbReference>
<evidence type="ECO:0000259" key="4">
    <source>
        <dbReference type="Pfam" id="PF00582"/>
    </source>
</evidence>
<dbReference type="CDD" id="cd00293">
    <property type="entry name" value="USP-like"/>
    <property type="match status" value="2"/>
</dbReference>
<dbReference type="Pfam" id="PF00582">
    <property type="entry name" value="Usp"/>
    <property type="match status" value="2"/>
</dbReference>
<feature type="coiled-coil region" evidence="3">
    <location>
        <begin position="67"/>
        <end position="94"/>
    </location>
</feature>
<name>A0A0F9W7S2_9ZZZZ</name>
<dbReference type="PROSITE" id="PS00542">
    <property type="entry name" value="COMPLEX1_30K"/>
    <property type="match status" value="1"/>
</dbReference>
<feature type="domain" description="UspA" evidence="4">
    <location>
        <begin position="11"/>
        <end position="164"/>
    </location>
</feature>
<dbReference type="InterPro" id="IPR006016">
    <property type="entry name" value="UspA"/>
</dbReference>
<reference evidence="5" key="1">
    <citation type="journal article" date="2015" name="Nature">
        <title>Complex archaea that bridge the gap between prokaryotes and eukaryotes.</title>
        <authorList>
            <person name="Spang A."/>
            <person name="Saw J.H."/>
            <person name="Jorgensen S.L."/>
            <person name="Zaremba-Niedzwiedzka K."/>
            <person name="Martijn J."/>
            <person name="Lind A.E."/>
            <person name="van Eijk R."/>
            <person name="Schleper C."/>
            <person name="Guy L."/>
            <person name="Ettema T.J."/>
        </authorList>
    </citation>
    <scope>NUCLEOTIDE SEQUENCE</scope>
</reference>
<dbReference type="AlphaFoldDB" id="A0A0F9W7S2"/>
<dbReference type="GO" id="GO:0016651">
    <property type="term" value="F:oxidoreductase activity, acting on NAD(P)H"/>
    <property type="evidence" value="ECO:0007669"/>
    <property type="project" value="InterPro"/>
</dbReference>
<protein>
    <recommendedName>
        <fullName evidence="4">UspA domain-containing protein</fullName>
    </recommendedName>
</protein>
<evidence type="ECO:0000256" key="1">
    <source>
        <dbReference type="ARBA" id="ARBA00008791"/>
    </source>
</evidence>
<dbReference type="PANTHER" id="PTHR46268">
    <property type="entry name" value="STRESS RESPONSE PROTEIN NHAX"/>
    <property type="match status" value="1"/>
</dbReference>
<gene>
    <name evidence="5" type="ORF">LCGC14_0004360</name>
</gene>
<dbReference type="EMBL" id="LAZR01000001">
    <property type="protein sequence ID" value="KKO12425.1"/>
    <property type="molecule type" value="Genomic_DNA"/>
</dbReference>
<accession>A0A0F9W7S2</accession>
<keyword evidence="3" id="KW-0175">Coiled coil</keyword>
<sequence length="292" mass="31657">MSNIQIPEMKGKVVACIDDSIYAEAVCDYAAWTASRMNTQLSLLHVLDKTESTTASNLSGSLGLGAQENLMQELAELDQQRAKLEMEKGKLMLQAAMQRAEAKGIIDAESRQRHGELVDTLIELEPETRILVVGKRGADTESAHGHIGSHLESIIRAMHKPILIAQQSFAPPKQIMVAYDGSATMRKGIQIVAASPLGRGIPHHVVMVGADTDVAREQLREATDALSAAGFEVTGTIIAGDADTALAEYQERENIDLLVMGAYGHSRIRHLILGSTTTAMIKRTRVSLLVLR</sequence>
<dbReference type="InterPro" id="IPR020396">
    <property type="entry name" value="NADH_UbQ_OxRdtase_CS"/>
</dbReference>